<keyword evidence="1" id="KW-1133">Transmembrane helix</keyword>
<feature type="transmembrane region" description="Helical" evidence="1">
    <location>
        <begin position="257"/>
        <end position="282"/>
    </location>
</feature>
<proteinExistence type="predicted"/>
<dbReference type="PANTHER" id="PTHR37814:SF1">
    <property type="entry name" value="MEMBRANE PROTEIN"/>
    <property type="match status" value="1"/>
</dbReference>
<reference evidence="2" key="2">
    <citation type="journal article" date="2021" name="PeerJ">
        <title>Extensive microbial diversity within the chicken gut microbiome revealed by metagenomics and culture.</title>
        <authorList>
            <person name="Gilroy R."/>
            <person name="Ravi A."/>
            <person name="Getino M."/>
            <person name="Pursley I."/>
            <person name="Horton D.L."/>
            <person name="Alikhan N.F."/>
            <person name="Baker D."/>
            <person name="Gharbi K."/>
            <person name="Hall N."/>
            <person name="Watson M."/>
            <person name="Adriaenssens E.M."/>
            <person name="Foster-Nyarko E."/>
            <person name="Jarju S."/>
            <person name="Secka A."/>
            <person name="Antonio M."/>
            <person name="Oren A."/>
            <person name="Chaudhuri R.R."/>
            <person name="La Ragione R."/>
            <person name="Hildebrand F."/>
            <person name="Pallen M.J."/>
        </authorList>
    </citation>
    <scope>NUCLEOTIDE SEQUENCE</scope>
    <source>
        <strain evidence="2">F6-4510</strain>
    </source>
</reference>
<keyword evidence="1" id="KW-0812">Transmembrane</keyword>
<feature type="transmembrane region" description="Helical" evidence="1">
    <location>
        <begin position="81"/>
        <end position="102"/>
    </location>
</feature>
<accession>A0A9D9DU68</accession>
<sequence length="342" mass="37661">MVEILKIAGIYMGIIIGAGFASGQEILSFFTVYGEKWIFGMVFSGLIFSIVGGATVKIIYDNNIKSSEIFFTKISGRFFGKVFDLISAVFTVVLFMAMYSASGGFMEEGLGLCRIYGSIILFILCFIVFCFGSSGVGVVNGILSPIILFLSIIVCIYIFISKDKMVFMYGIMENSDYKWLFSALVYSSYNIITGIASLTSSNDIIMKNEKTFFGGILGGMGMGVIGIFTGAVLFIYSDIASGVELPLLSILKNSENYIKAMYFVVIWCAIISTALGNGYAFVERMSNKLSINRCVLSFFLSLFGIIFTYADFSVVVGSLYSYFGVIGIFMIIFVIIYTLKNY</sequence>
<feature type="transmembrane region" description="Helical" evidence="1">
    <location>
        <begin position="294"/>
        <end position="314"/>
    </location>
</feature>
<feature type="transmembrane region" description="Helical" evidence="1">
    <location>
        <begin position="7"/>
        <end position="31"/>
    </location>
</feature>
<feature type="transmembrane region" description="Helical" evidence="1">
    <location>
        <begin position="180"/>
        <end position="200"/>
    </location>
</feature>
<dbReference type="AlphaFoldDB" id="A0A9D9DU68"/>
<feature type="transmembrane region" description="Helical" evidence="1">
    <location>
        <begin position="114"/>
        <end position="131"/>
    </location>
</feature>
<reference evidence="2" key="1">
    <citation type="submission" date="2020-10" db="EMBL/GenBank/DDBJ databases">
        <authorList>
            <person name="Gilroy R."/>
        </authorList>
    </citation>
    <scope>NUCLEOTIDE SEQUENCE</scope>
    <source>
        <strain evidence="2">F6-4510</strain>
    </source>
</reference>
<feature type="transmembrane region" description="Helical" evidence="1">
    <location>
        <begin position="212"/>
        <end position="237"/>
    </location>
</feature>
<dbReference type="EMBL" id="JADIMX010000052">
    <property type="protein sequence ID" value="MBO8434207.1"/>
    <property type="molecule type" value="Genomic_DNA"/>
</dbReference>
<feature type="transmembrane region" description="Helical" evidence="1">
    <location>
        <begin position="320"/>
        <end position="339"/>
    </location>
</feature>
<protein>
    <submittedName>
        <fullName evidence="2">Uncharacterized protein</fullName>
    </submittedName>
</protein>
<gene>
    <name evidence="2" type="ORF">IAC55_02640</name>
</gene>
<keyword evidence="1" id="KW-0472">Membrane</keyword>
<evidence type="ECO:0000313" key="3">
    <source>
        <dbReference type="Proteomes" id="UP000823611"/>
    </source>
</evidence>
<feature type="transmembrane region" description="Helical" evidence="1">
    <location>
        <begin position="37"/>
        <end position="60"/>
    </location>
</feature>
<name>A0A9D9DU68_9FIRM</name>
<dbReference type="Proteomes" id="UP000823611">
    <property type="component" value="Unassembled WGS sequence"/>
</dbReference>
<dbReference type="PANTHER" id="PTHR37814">
    <property type="entry name" value="CONSERVED MEMBRANE PROTEIN"/>
    <property type="match status" value="1"/>
</dbReference>
<dbReference type="InterPro" id="IPR038728">
    <property type="entry name" value="YkvI-like"/>
</dbReference>
<comment type="caution">
    <text evidence="2">The sequence shown here is derived from an EMBL/GenBank/DDBJ whole genome shotgun (WGS) entry which is preliminary data.</text>
</comment>
<feature type="transmembrane region" description="Helical" evidence="1">
    <location>
        <begin position="138"/>
        <end position="160"/>
    </location>
</feature>
<evidence type="ECO:0000313" key="2">
    <source>
        <dbReference type="EMBL" id="MBO8434207.1"/>
    </source>
</evidence>
<organism evidence="2 3">
    <name type="scientific">Candidatus Fimicola merdigallinarum</name>
    <dbReference type="NCBI Taxonomy" id="2840819"/>
    <lineage>
        <taxon>Bacteria</taxon>
        <taxon>Bacillati</taxon>
        <taxon>Bacillota</taxon>
        <taxon>Clostridia</taxon>
        <taxon>Lachnospirales</taxon>
        <taxon>Lachnospiraceae</taxon>
        <taxon>Lachnospiraceae incertae sedis</taxon>
        <taxon>Candidatus Fimicola</taxon>
    </lineage>
</organism>
<evidence type="ECO:0000256" key="1">
    <source>
        <dbReference type="SAM" id="Phobius"/>
    </source>
</evidence>